<proteinExistence type="predicted"/>
<organism evidence="1 2">
    <name type="scientific">Macrosiphum euphorbiae</name>
    <name type="common">potato aphid</name>
    <dbReference type="NCBI Taxonomy" id="13131"/>
    <lineage>
        <taxon>Eukaryota</taxon>
        <taxon>Metazoa</taxon>
        <taxon>Ecdysozoa</taxon>
        <taxon>Arthropoda</taxon>
        <taxon>Hexapoda</taxon>
        <taxon>Insecta</taxon>
        <taxon>Pterygota</taxon>
        <taxon>Neoptera</taxon>
        <taxon>Paraneoptera</taxon>
        <taxon>Hemiptera</taxon>
        <taxon>Sternorrhyncha</taxon>
        <taxon>Aphidomorpha</taxon>
        <taxon>Aphidoidea</taxon>
        <taxon>Aphididae</taxon>
        <taxon>Macrosiphini</taxon>
        <taxon>Macrosiphum</taxon>
    </lineage>
</organism>
<gene>
    <name evidence="1" type="ORF">MEUPH1_LOCUS28448</name>
</gene>
<keyword evidence="2" id="KW-1185">Reference proteome</keyword>
<protein>
    <submittedName>
        <fullName evidence="1">Uncharacterized protein</fullName>
    </submittedName>
</protein>
<comment type="caution">
    <text evidence="1">The sequence shown here is derived from an EMBL/GenBank/DDBJ whole genome shotgun (WGS) entry which is preliminary data.</text>
</comment>
<evidence type="ECO:0000313" key="2">
    <source>
        <dbReference type="Proteomes" id="UP001160148"/>
    </source>
</evidence>
<name>A0AAV0Y4E0_9HEMI</name>
<evidence type="ECO:0000313" key="1">
    <source>
        <dbReference type="EMBL" id="CAI6374872.1"/>
    </source>
</evidence>
<reference evidence="1 2" key="1">
    <citation type="submission" date="2023-01" db="EMBL/GenBank/DDBJ databases">
        <authorList>
            <person name="Whitehead M."/>
        </authorList>
    </citation>
    <scope>NUCLEOTIDE SEQUENCE [LARGE SCALE GENOMIC DNA]</scope>
</reference>
<dbReference type="AlphaFoldDB" id="A0AAV0Y4E0"/>
<dbReference type="EMBL" id="CARXXK010001250">
    <property type="protein sequence ID" value="CAI6374872.1"/>
    <property type="molecule type" value="Genomic_DNA"/>
</dbReference>
<dbReference type="Proteomes" id="UP001160148">
    <property type="component" value="Unassembled WGS sequence"/>
</dbReference>
<accession>A0AAV0Y4E0</accession>
<sequence>MEVSMDVYGVSFIFDPNQSYPCPPPTASDMIFAFDTEILKLKDAQSWYLLNKDEVHWRKKMLQRFQWENLTKKNREGKILETFKKKKILLGKYL</sequence>